<evidence type="ECO:0000313" key="5">
    <source>
        <dbReference type="Proteomes" id="UP000009168"/>
    </source>
</evidence>
<feature type="domain" description="C2H2-type" evidence="3">
    <location>
        <begin position="115"/>
        <end position="142"/>
    </location>
</feature>
<reference evidence="5" key="1">
    <citation type="journal article" date="2006" name="PLoS Biol.">
        <title>Macronuclear genome sequence of the ciliate Tetrahymena thermophila, a model eukaryote.</title>
        <authorList>
            <person name="Eisen J.A."/>
            <person name="Coyne R.S."/>
            <person name="Wu M."/>
            <person name="Wu D."/>
            <person name="Thiagarajan M."/>
            <person name="Wortman J.R."/>
            <person name="Badger J.H."/>
            <person name="Ren Q."/>
            <person name="Amedeo P."/>
            <person name="Jones K.M."/>
            <person name="Tallon L.J."/>
            <person name="Delcher A.L."/>
            <person name="Salzberg S.L."/>
            <person name="Silva J.C."/>
            <person name="Haas B.J."/>
            <person name="Majoros W.H."/>
            <person name="Farzad M."/>
            <person name="Carlton J.M."/>
            <person name="Smith R.K. Jr."/>
            <person name="Garg J."/>
            <person name="Pearlman R.E."/>
            <person name="Karrer K.M."/>
            <person name="Sun L."/>
            <person name="Manning G."/>
            <person name="Elde N.C."/>
            <person name="Turkewitz A.P."/>
            <person name="Asai D.J."/>
            <person name="Wilkes D.E."/>
            <person name="Wang Y."/>
            <person name="Cai H."/>
            <person name="Collins K."/>
            <person name="Stewart B.A."/>
            <person name="Lee S.R."/>
            <person name="Wilamowska K."/>
            <person name="Weinberg Z."/>
            <person name="Ruzzo W.L."/>
            <person name="Wloga D."/>
            <person name="Gaertig J."/>
            <person name="Frankel J."/>
            <person name="Tsao C.-C."/>
            <person name="Gorovsky M.A."/>
            <person name="Keeling P.J."/>
            <person name="Waller R.F."/>
            <person name="Patron N.J."/>
            <person name="Cherry J.M."/>
            <person name="Stover N.A."/>
            <person name="Krieger C.J."/>
            <person name="del Toro C."/>
            <person name="Ryder H.F."/>
            <person name="Williamson S.C."/>
            <person name="Barbeau R.A."/>
            <person name="Hamilton E.P."/>
            <person name="Orias E."/>
        </authorList>
    </citation>
    <scope>NUCLEOTIDE SEQUENCE [LARGE SCALE GENOMIC DNA]</scope>
    <source>
        <strain evidence="5">SB210</strain>
    </source>
</reference>
<feature type="region of interest" description="Disordered" evidence="2">
    <location>
        <begin position="70"/>
        <end position="109"/>
    </location>
</feature>
<feature type="region of interest" description="Disordered" evidence="2">
    <location>
        <begin position="560"/>
        <end position="593"/>
    </location>
</feature>
<dbReference type="EMBL" id="GG662372">
    <property type="protein sequence ID" value="EAS05422.2"/>
    <property type="molecule type" value="Genomic_DNA"/>
</dbReference>
<gene>
    <name evidence="4" type="ORF">TTHERM_00697600</name>
</gene>
<dbReference type="InterPro" id="IPR013087">
    <property type="entry name" value="Znf_C2H2_type"/>
</dbReference>
<keyword evidence="1" id="KW-0862">Zinc</keyword>
<feature type="compositionally biased region" description="Basic and acidic residues" evidence="2">
    <location>
        <begin position="580"/>
        <end position="593"/>
    </location>
</feature>
<protein>
    <submittedName>
        <fullName evidence="4">Zinc finger, C2H2 type family protein</fullName>
    </submittedName>
</protein>
<name>Q24C16_TETTS</name>
<keyword evidence="5" id="KW-1185">Reference proteome</keyword>
<organism evidence="4 5">
    <name type="scientific">Tetrahymena thermophila (strain SB210)</name>
    <dbReference type="NCBI Taxonomy" id="312017"/>
    <lineage>
        <taxon>Eukaryota</taxon>
        <taxon>Sar</taxon>
        <taxon>Alveolata</taxon>
        <taxon>Ciliophora</taxon>
        <taxon>Intramacronucleata</taxon>
        <taxon>Oligohymenophorea</taxon>
        <taxon>Hymenostomatida</taxon>
        <taxon>Tetrahymenina</taxon>
        <taxon>Tetrahymenidae</taxon>
        <taxon>Tetrahymena</taxon>
    </lineage>
</organism>
<feature type="compositionally biased region" description="Polar residues" evidence="2">
    <location>
        <begin position="569"/>
        <end position="579"/>
    </location>
</feature>
<feature type="region of interest" description="Disordered" evidence="2">
    <location>
        <begin position="409"/>
        <end position="468"/>
    </location>
</feature>
<proteinExistence type="predicted"/>
<dbReference type="Proteomes" id="UP000009168">
    <property type="component" value="Unassembled WGS sequence"/>
</dbReference>
<dbReference type="KEGG" id="tet:TTHERM_00697600"/>
<dbReference type="PROSITE" id="PS50157">
    <property type="entry name" value="ZINC_FINGER_C2H2_2"/>
    <property type="match status" value="1"/>
</dbReference>
<evidence type="ECO:0000313" key="4">
    <source>
        <dbReference type="EMBL" id="EAS05422.2"/>
    </source>
</evidence>
<feature type="compositionally biased region" description="Low complexity" evidence="2">
    <location>
        <begin position="90"/>
        <end position="109"/>
    </location>
</feature>
<evidence type="ECO:0000256" key="2">
    <source>
        <dbReference type="SAM" id="MobiDB-lite"/>
    </source>
</evidence>
<accession>Q24C16</accession>
<keyword evidence="1" id="KW-0479">Metal-binding</keyword>
<dbReference type="RefSeq" id="XP_001025667.2">
    <property type="nucleotide sequence ID" value="XM_001025667.2"/>
</dbReference>
<keyword evidence="1" id="KW-0863">Zinc-finger</keyword>
<dbReference type="GeneID" id="7835960"/>
<dbReference type="InParanoid" id="Q24C16"/>
<feature type="compositionally biased region" description="Low complexity" evidence="2">
    <location>
        <begin position="409"/>
        <end position="459"/>
    </location>
</feature>
<evidence type="ECO:0000256" key="1">
    <source>
        <dbReference type="PROSITE-ProRule" id="PRU00042"/>
    </source>
</evidence>
<sequence length="593" mass="68552">MIKERGRELQLKSKDKQFMQGILRQQFFQKIINIVQSFGQQEKKLINIYFNLMNTKETQNNLKVETISSQSLPDDDQNDQEGQNIEGPNDQDSQDNINNKNQISNQNQDESNIKFQCKCGKSYSRNASLFNHIRIKHENKITEWKIFEGMRKQGRPKKDQQTCPQGMNGVTGQEQIDLHGLKLQSKKEISQEMINGKKYYENAKGNESLSKVKFNDEMNQKLSIEKRIYQQMQAAATNPFPFYFQHLYNPAAATAGHYYQDKFALAEQHQMWQQRQYALFLQNLQEEKPRHSLSMDIIIRFKDILVDANDEPLTEKEEVEHLIKLFNYQTSLFSKYKIDYDSYRGQFECLYTFLRYWMKFIKREKIDDTFKEYITFQFAKILKINIDQSAVMERLQKIYDEFEKKSKGTAQQNGQQKQAQQSTVAATQANQSATAASNATSGNNAASSQQPSSPSESQELPQGFPIHPPYSHLYPQYPKFYPPSHYPPLPNLQAPLMNHLNFPIPPEGMYPPGLQYPHSENDPTFHLYGKQAYQYLRPPQPTIPYPAYLDGVAASFSKGVGNSAAAQKGQGSFPSNLQINDKKHATEPQKESK</sequence>
<evidence type="ECO:0000259" key="3">
    <source>
        <dbReference type="PROSITE" id="PS50157"/>
    </source>
</evidence>
<dbReference type="GO" id="GO:0008270">
    <property type="term" value="F:zinc ion binding"/>
    <property type="evidence" value="ECO:0007669"/>
    <property type="project" value="UniProtKB-KW"/>
</dbReference>
<dbReference type="HOGENOM" id="CLU_503916_0_0_1"/>
<dbReference type="AlphaFoldDB" id="Q24C16"/>